<dbReference type="EMBL" id="LXEV01000004">
    <property type="protein sequence ID" value="OAT50877.1"/>
    <property type="molecule type" value="Genomic_DNA"/>
</dbReference>
<name>A0AAJ3HVM7_PROHU</name>
<reference evidence="1 2" key="1">
    <citation type="submission" date="2016-04" db="EMBL/GenBank/DDBJ databases">
        <title>ATOL: Assembling a taxonomically balanced genome-scale reconstruction of the evolutionary history of the Enterobacteriaceae.</title>
        <authorList>
            <person name="Plunkett G.III."/>
            <person name="Neeno-Eckwall E.C."/>
            <person name="Glasner J.D."/>
            <person name="Perna N.T."/>
        </authorList>
    </citation>
    <scope>NUCLEOTIDE SEQUENCE [LARGE SCALE GENOMIC DNA]</scope>
    <source>
        <strain evidence="1 2">ATCC 700826</strain>
    </source>
</reference>
<evidence type="ECO:0000313" key="1">
    <source>
        <dbReference type="EMBL" id="OAT50877.1"/>
    </source>
</evidence>
<evidence type="ECO:0000313" key="2">
    <source>
        <dbReference type="Proteomes" id="UP000078250"/>
    </source>
</evidence>
<accession>A0AAJ3HVM7</accession>
<sequence>MPLLKAMYAEFRDISKKKPDSAVSKSKIKIVNRLLERVKTVLSDEGSISFLDFLDEDDIPQASDVTLILSQYVAAMETFYKKSYGWDGSKHRWFIQ</sequence>
<protein>
    <submittedName>
        <fullName evidence="1">Uncharacterized protein</fullName>
    </submittedName>
</protein>
<dbReference type="AlphaFoldDB" id="A0AAJ3HVM7"/>
<keyword evidence="2" id="KW-1185">Reference proteome</keyword>
<dbReference type="Proteomes" id="UP000078250">
    <property type="component" value="Unassembled WGS sequence"/>
</dbReference>
<comment type="caution">
    <text evidence="1">The sequence shown here is derived from an EMBL/GenBank/DDBJ whole genome shotgun (WGS) entry which is preliminary data.</text>
</comment>
<gene>
    <name evidence="1" type="ORF">M997_0234</name>
</gene>
<organism evidence="1 2">
    <name type="scientific">Proteus hauseri ATCC 700826</name>
    <dbReference type="NCBI Taxonomy" id="1354271"/>
    <lineage>
        <taxon>Bacteria</taxon>
        <taxon>Pseudomonadati</taxon>
        <taxon>Pseudomonadota</taxon>
        <taxon>Gammaproteobacteria</taxon>
        <taxon>Enterobacterales</taxon>
        <taxon>Morganellaceae</taxon>
        <taxon>Proteus</taxon>
    </lineage>
</organism>
<proteinExistence type="predicted"/>